<comment type="function">
    <text evidence="11">Small subunit of the glutamine-dependent carbamoyl phosphate synthetase (CPSase). CPSase catalyzes the formation of carbamoyl phosphate from the ammonia moiety of glutamine, carbonate, and phosphate donated by ATP, constituting the first step of 2 biosynthetic pathways, one leading to arginine and/or urea and the other to pyrimidine nucleotides. The small subunit (glutamine amidotransferase) binds and cleaves glutamine to supply the large subunit with the substrate ammonia.</text>
</comment>
<dbReference type="EMBL" id="JACRST010000001">
    <property type="protein sequence ID" value="MBC8545772.1"/>
    <property type="molecule type" value="Genomic_DNA"/>
</dbReference>
<dbReference type="FunFam" id="3.50.30.20:FF:000001">
    <property type="entry name" value="Carbamoyl-phosphate synthase small chain"/>
    <property type="match status" value="1"/>
</dbReference>
<dbReference type="SMART" id="SM01097">
    <property type="entry name" value="CPSase_sm_chain"/>
    <property type="match status" value="1"/>
</dbReference>
<evidence type="ECO:0000313" key="14">
    <source>
        <dbReference type="Proteomes" id="UP000653127"/>
    </source>
</evidence>
<dbReference type="EC" id="6.3.5.5" evidence="11"/>
<dbReference type="NCBIfam" id="NF009475">
    <property type="entry name" value="PRK12838.1"/>
    <property type="match status" value="1"/>
</dbReference>
<dbReference type="SUPFAM" id="SSF52021">
    <property type="entry name" value="Carbamoyl phosphate synthetase, small subunit N-terminal domain"/>
    <property type="match status" value="1"/>
</dbReference>
<keyword evidence="14" id="KW-1185">Reference proteome</keyword>
<evidence type="ECO:0000313" key="13">
    <source>
        <dbReference type="EMBL" id="MBC8545772.1"/>
    </source>
</evidence>
<dbReference type="GO" id="GO:0004088">
    <property type="term" value="F:carbamoyl-phosphate synthase (glutamine-hydrolyzing) activity"/>
    <property type="evidence" value="ECO:0007669"/>
    <property type="project" value="UniProtKB-UniRule"/>
</dbReference>
<accession>A0A926DXR0</accession>
<dbReference type="SUPFAM" id="SSF52317">
    <property type="entry name" value="Class I glutamine amidotransferase-like"/>
    <property type="match status" value="1"/>
</dbReference>
<feature type="binding site" evidence="11">
    <location>
        <position position="292"/>
    </location>
    <ligand>
        <name>L-glutamine</name>
        <dbReference type="ChEBI" id="CHEBI:58359"/>
    </ligand>
</feature>
<feature type="domain" description="Carbamoyl-phosphate synthase small subunit N-terminal" evidence="12">
    <location>
        <begin position="2"/>
        <end position="132"/>
    </location>
</feature>
<feature type="binding site" evidence="11">
    <location>
        <position position="224"/>
    </location>
    <ligand>
        <name>L-glutamine</name>
        <dbReference type="ChEBI" id="CHEBI:58359"/>
    </ligand>
</feature>
<evidence type="ECO:0000256" key="6">
    <source>
        <dbReference type="ARBA" id="ARBA00022840"/>
    </source>
</evidence>
<protein>
    <recommendedName>
        <fullName evidence="11">Carbamoyl phosphate synthase small chain</fullName>
        <ecNumber evidence="11">6.3.5.5</ecNumber>
    </recommendedName>
    <alternativeName>
        <fullName evidence="11">Carbamoyl phosphate synthetase glutamine chain</fullName>
    </alternativeName>
</protein>
<dbReference type="PANTHER" id="PTHR43418">
    <property type="entry name" value="MULTIFUNCTIONAL TRYPTOPHAN BIOSYNTHESIS PROTEIN-RELATED"/>
    <property type="match status" value="1"/>
</dbReference>
<dbReference type="InterPro" id="IPR006274">
    <property type="entry name" value="CarbamoylP_synth_ssu"/>
</dbReference>
<evidence type="ECO:0000259" key="12">
    <source>
        <dbReference type="SMART" id="SM01097"/>
    </source>
</evidence>
<dbReference type="Gene3D" id="3.50.30.20">
    <property type="entry name" value="Carbamoyl-phosphate synthase small subunit, N-terminal domain"/>
    <property type="match status" value="1"/>
</dbReference>
<evidence type="ECO:0000256" key="8">
    <source>
        <dbReference type="ARBA" id="ARBA00022975"/>
    </source>
</evidence>
<dbReference type="InterPro" id="IPR017926">
    <property type="entry name" value="GATASE"/>
</dbReference>
<evidence type="ECO:0000256" key="4">
    <source>
        <dbReference type="ARBA" id="ARBA00022598"/>
    </source>
</evidence>
<dbReference type="Gene3D" id="3.40.50.880">
    <property type="match status" value="1"/>
</dbReference>
<dbReference type="PRINTS" id="PR00096">
    <property type="entry name" value="GATASE"/>
</dbReference>
<dbReference type="CDD" id="cd01744">
    <property type="entry name" value="GATase1_CPSase"/>
    <property type="match status" value="1"/>
</dbReference>
<evidence type="ECO:0000256" key="5">
    <source>
        <dbReference type="ARBA" id="ARBA00022741"/>
    </source>
</evidence>
<keyword evidence="7 11" id="KW-0315">Glutamine amidotransferase</keyword>
<dbReference type="HAMAP" id="MF_01209">
    <property type="entry name" value="CPSase_S_chain"/>
    <property type="match status" value="1"/>
</dbReference>
<dbReference type="NCBIfam" id="TIGR01368">
    <property type="entry name" value="CPSaseIIsmall"/>
    <property type="match status" value="1"/>
</dbReference>
<evidence type="ECO:0000256" key="10">
    <source>
        <dbReference type="ARBA" id="ARBA00049285"/>
    </source>
</evidence>
<evidence type="ECO:0000256" key="7">
    <source>
        <dbReference type="ARBA" id="ARBA00022962"/>
    </source>
</evidence>
<comment type="similarity">
    <text evidence="3 11">Belongs to the CarA family.</text>
</comment>
<evidence type="ECO:0000256" key="3">
    <source>
        <dbReference type="ARBA" id="ARBA00007800"/>
    </source>
</evidence>
<proteinExistence type="inferred from homology"/>
<comment type="pathway">
    <text evidence="1 11">Pyrimidine metabolism; UMP biosynthesis via de novo pathway; (S)-dihydroorotate from bicarbonate: step 1/3.</text>
</comment>
<evidence type="ECO:0000256" key="9">
    <source>
        <dbReference type="ARBA" id="ARBA00048816"/>
    </source>
</evidence>
<feature type="active site" evidence="11">
    <location>
        <position position="337"/>
    </location>
</feature>
<dbReference type="InterPro" id="IPR036480">
    <property type="entry name" value="CarbP_synth_ssu_N_sf"/>
</dbReference>
<keyword evidence="4 11" id="KW-0436">Ligase</keyword>
<sequence>MDTVYLILENGRVFEGKGFGADAEVTGEIVFTTGLAGYLETLTDPSYYGQIVVQTFPLIGNYGMISADFESDRPALTAYVVREWCQEPSNFRSEGTLDTFLKKWGIPGICGVDTRELTRIIREHGVMGARLVHSLDHLSEEIERAKGFRVTGAVRAVSCREASTAQPEGPVKHRVVLWDFGAKANIRGELLRRGCEVTTVPYDTTADRILALHPDGVMLSNGPGDPTENTGVIEQLRLLCASGLPIFGICLGHQLLALSQGASTRKMKYGHRGSNQPVRDLASNRVYITSQNHGYAVEGDSLPEGARVSFVNGNEPASCEGVDYDYMSAFTVQFHPEACAGPQDTAFLFDRFMGMMEQKKEEKAG</sequence>
<evidence type="ECO:0000256" key="2">
    <source>
        <dbReference type="ARBA" id="ARBA00005077"/>
    </source>
</evidence>
<feature type="binding site" evidence="11">
    <location>
        <position position="254"/>
    </location>
    <ligand>
        <name>L-glutamine</name>
        <dbReference type="ChEBI" id="CHEBI:58359"/>
    </ligand>
</feature>
<comment type="subunit">
    <text evidence="11">Composed of two chains; the small (or glutamine) chain promotes the hydrolysis of glutamine to ammonia, which is used by the large (or ammonia) chain to synthesize carbamoyl phosphate. Tetramer of heterodimers (alpha,beta)4.</text>
</comment>
<comment type="catalytic activity">
    <reaction evidence="10 11">
        <text>L-glutamine + H2O = L-glutamate + NH4(+)</text>
        <dbReference type="Rhea" id="RHEA:15889"/>
        <dbReference type="ChEBI" id="CHEBI:15377"/>
        <dbReference type="ChEBI" id="CHEBI:28938"/>
        <dbReference type="ChEBI" id="CHEBI:29985"/>
        <dbReference type="ChEBI" id="CHEBI:58359"/>
    </reaction>
</comment>
<feature type="binding site" evidence="11">
    <location>
        <position position="46"/>
    </location>
    <ligand>
        <name>L-glutamine</name>
        <dbReference type="ChEBI" id="CHEBI:58359"/>
    </ligand>
</feature>
<dbReference type="InterPro" id="IPR035686">
    <property type="entry name" value="CPSase_GATase1"/>
</dbReference>
<feature type="binding site" evidence="11">
    <location>
        <position position="251"/>
    </location>
    <ligand>
        <name>L-glutamine</name>
        <dbReference type="ChEBI" id="CHEBI:58359"/>
    </ligand>
</feature>
<dbReference type="PRINTS" id="PR00097">
    <property type="entry name" value="ANTSNTHASEII"/>
</dbReference>
<dbReference type="GO" id="GO:0006207">
    <property type="term" value="P:'de novo' pyrimidine nucleobase biosynthetic process"/>
    <property type="evidence" value="ECO:0007669"/>
    <property type="project" value="InterPro"/>
</dbReference>
<feature type="binding site" evidence="11">
    <location>
        <position position="222"/>
    </location>
    <ligand>
        <name>L-glutamine</name>
        <dbReference type="ChEBI" id="CHEBI:58359"/>
    </ligand>
</feature>
<dbReference type="PROSITE" id="PS51273">
    <property type="entry name" value="GATASE_TYPE_1"/>
    <property type="match status" value="1"/>
</dbReference>
<comment type="catalytic activity">
    <reaction evidence="9 11">
        <text>hydrogencarbonate + L-glutamine + 2 ATP + H2O = carbamoyl phosphate + L-glutamate + 2 ADP + phosphate + 2 H(+)</text>
        <dbReference type="Rhea" id="RHEA:18633"/>
        <dbReference type="ChEBI" id="CHEBI:15377"/>
        <dbReference type="ChEBI" id="CHEBI:15378"/>
        <dbReference type="ChEBI" id="CHEBI:17544"/>
        <dbReference type="ChEBI" id="CHEBI:29985"/>
        <dbReference type="ChEBI" id="CHEBI:30616"/>
        <dbReference type="ChEBI" id="CHEBI:43474"/>
        <dbReference type="ChEBI" id="CHEBI:58228"/>
        <dbReference type="ChEBI" id="CHEBI:58359"/>
        <dbReference type="ChEBI" id="CHEBI:456216"/>
        <dbReference type="EC" id="6.3.5.5"/>
    </reaction>
</comment>
<dbReference type="InterPro" id="IPR050472">
    <property type="entry name" value="Anth_synth/Amidotransfase"/>
</dbReference>
<dbReference type="PANTHER" id="PTHR43418:SF7">
    <property type="entry name" value="CARBAMOYL-PHOSPHATE SYNTHASE SMALL CHAIN"/>
    <property type="match status" value="1"/>
</dbReference>
<dbReference type="AlphaFoldDB" id="A0A926DXR0"/>
<feature type="active site" description="Nucleophile" evidence="11">
    <location>
        <position position="250"/>
    </location>
</feature>
<name>A0A926DXR0_9FIRM</name>
<keyword evidence="8 11" id="KW-0665">Pyrimidine biosynthesis</keyword>
<dbReference type="GO" id="GO:0006541">
    <property type="term" value="P:glutamine metabolic process"/>
    <property type="evidence" value="ECO:0007669"/>
    <property type="project" value="InterPro"/>
</dbReference>
<comment type="caution">
    <text evidence="13">The sequence shown here is derived from an EMBL/GenBank/DDBJ whole genome shotgun (WGS) entry which is preliminary data.</text>
</comment>
<feature type="active site" evidence="11">
    <location>
        <position position="335"/>
    </location>
</feature>
<dbReference type="InterPro" id="IPR002474">
    <property type="entry name" value="CarbamoylP_synth_ssu_N"/>
</dbReference>
<dbReference type="PRINTS" id="PR00099">
    <property type="entry name" value="CPSGATASE"/>
</dbReference>
<feature type="binding site" evidence="11">
    <location>
        <position position="295"/>
    </location>
    <ligand>
        <name>L-glutamine</name>
        <dbReference type="ChEBI" id="CHEBI:58359"/>
    </ligand>
</feature>
<dbReference type="GO" id="GO:0006526">
    <property type="term" value="P:L-arginine biosynthetic process"/>
    <property type="evidence" value="ECO:0007669"/>
    <property type="project" value="UniProtKB-UniRule"/>
</dbReference>
<dbReference type="Proteomes" id="UP000653127">
    <property type="component" value="Unassembled WGS sequence"/>
</dbReference>
<keyword evidence="5 11" id="KW-0547">Nucleotide-binding</keyword>
<evidence type="ECO:0000256" key="1">
    <source>
        <dbReference type="ARBA" id="ARBA00004812"/>
    </source>
</evidence>
<keyword evidence="6 11" id="KW-0067">ATP-binding</keyword>
<reference evidence="13" key="1">
    <citation type="submission" date="2020-08" db="EMBL/GenBank/DDBJ databases">
        <title>Genome public.</title>
        <authorList>
            <person name="Liu C."/>
            <person name="Sun Q."/>
        </authorList>
    </citation>
    <scope>NUCLEOTIDE SEQUENCE</scope>
    <source>
        <strain evidence="13">NSJ-31</strain>
    </source>
</reference>
<comment type="pathway">
    <text evidence="2 11">Amino-acid biosynthesis; L-arginine biosynthesis; carbamoyl phosphate from bicarbonate: step 1/1.</text>
</comment>
<keyword evidence="11" id="KW-0055">Arginine biosynthesis</keyword>
<gene>
    <name evidence="11" type="primary">carA</name>
    <name evidence="13" type="ORF">H8711_02310</name>
</gene>
<feature type="binding site" evidence="11">
    <location>
        <position position="294"/>
    </location>
    <ligand>
        <name>L-glutamine</name>
        <dbReference type="ChEBI" id="CHEBI:58359"/>
    </ligand>
</feature>
<dbReference type="InterPro" id="IPR029062">
    <property type="entry name" value="Class_I_gatase-like"/>
</dbReference>
<feature type="region of interest" description="CPSase" evidence="11">
    <location>
        <begin position="1"/>
        <end position="170"/>
    </location>
</feature>
<organism evidence="13 14">
    <name type="scientific">Ligaoa zhengdingensis</name>
    <dbReference type="NCBI Taxonomy" id="2763658"/>
    <lineage>
        <taxon>Bacteria</taxon>
        <taxon>Bacillati</taxon>
        <taxon>Bacillota</taxon>
        <taxon>Clostridia</taxon>
        <taxon>Eubacteriales</taxon>
        <taxon>Oscillospiraceae</taxon>
        <taxon>Ligaoa</taxon>
    </lineage>
</organism>
<keyword evidence="11" id="KW-0028">Amino-acid biosynthesis</keyword>
<dbReference type="GO" id="GO:0005524">
    <property type="term" value="F:ATP binding"/>
    <property type="evidence" value="ECO:0007669"/>
    <property type="project" value="UniProtKB-UniRule"/>
</dbReference>
<dbReference type="Pfam" id="PF00117">
    <property type="entry name" value="GATase"/>
    <property type="match status" value="1"/>
</dbReference>
<dbReference type="Pfam" id="PF00988">
    <property type="entry name" value="CPSase_sm_chain"/>
    <property type="match status" value="1"/>
</dbReference>
<evidence type="ECO:0000256" key="11">
    <source>
        <dbReference type="HAMAP-Rule" id="MF_01209"/>
    </source>
</evidence>
<dbReference type="RefSeq" id="WP_249281912.1">
    <property type="nucleotide sequence ID" value="NZ_JACRST010000001.1"/>
</dbReference>
<dbReference type="GO" id="GO:0044205">
    <property type="term" value="P:'de novo' UMP biosynthetic process"/>
    <property type="evidence" value="ECO:0007669"/>
    <property type="project" value="UniProtKB-UniRule"/>
</dbReference>